<dbReference type="GO" id="GO:0003999">
    <property type="term" value="F:adenine phosphoribosyltransferase activity"/>
    <property type="evidence" value="ECO:0007669"/>
    <property type="project" value="UniProtKB-EC"/>
</dbReference>
<evidence type="ECO:0000256" key="3">
    <source>
        <dbReference type="ARBA" id="ARBA00004496"/>
    </source>
</evidence>
<comment type="catalytic activity">
    <reaction evidence="1">
        <text>AMP + diphosphate = 5-phospho-alpha-D-ribose 1-diphosphate + adenine</text>
        <dbReference type="Rhea" id="RHEA:16609"/>
        <dbReference type="ChEBI" id="CHEBI:16708"/>
        <dbReference type="ChEBI" id="CHEBI:33019"/>
        <dbReference type="ChEBI" id="CHEBI:58017"/>
        <dbReference type="ChEBI" id="CHEBI:456215"/>
        <dbReference type="EC" id="2.4.2.7"/>
    </reaction>
</comment>
<dbReference type="OrthoDB" id="363185at2759"/>
<comment type="similarity">
    <text evidence="5">Belongs to the purine/pyrimidine phosphoribosyltransferase family.</text>
</comment>
<evidence type="ECO:0000256" key="2">
    <source>
        <dbReference type="ARBA" id="ARBA00003968"/>
    </source>
</evidence>
<dbReference type="CDD" id="cd06223">
    <property type="entry name" value="PRTases_typeI"/>
    <property type="match status" value="1"/>
</dbReference>
<accession>A0A2J7QLF6</accession>
<evidence type="ECO:0000256" key="10">
    <source>
        <dbReference type="ARBA" id="ARBA00022679"/>
    </source>
</evidence>
<dbReference type="Proteomes" id="UP000235965">
    <property type="component" value="Unassembled WGS sequence"/>
</dbReference>
<comment type="subcellular location">
    <subcellularLocation>
        <location evidence="3">Cytoplasm</location>
    </subcellularLocation>
</comment>
<evidence type="ECO:0000256" key="11">
    <source>
        <dbReference type="ARBA" id="ARBA00022726"/>
    </source>
</evidence>
<evidence type="ECO:0000256" key="6">
    <source>
        <dbReference type="ARBA" id="ARBA00011738"/>
    </source>
</evidence>
<evidence type="ECO:0000313" key="14">
    <source>
        <dbReference type="Proteomes" id="UP000235965"/>
    </source>
</evidence>
<comment type="function">
    <text evidence="2">Catalyzes a salvage reaction resulting in the formation of AMP, that is energically less costly than de novo synthesis.</text>
</comment>
<name>A0A2J7QLF6_9NEOP</name>
<keyword evidence="14" id="KW-1185">Reference proteome</keyword>
<evidence type="ECO:0000256" key="5">
    <source>
        <dbReference type="ARBA" id="ARBA00008391"/>
    </source>
</evidence>
<dbReference type="GO" id="GO:0044209">
    <property type="term" value="P:AMP salvage"/>
    <property type="evidence" value="ECO:0007669"/>
    <property type="project" value="TreeGrafter"/>
</dbReference>
<protein>
    <recommendedName>
        <fullName evidence="7">adenine phosphoribosyltransferase</fullName>
        <ecNumber evidence="7">2.4.2.7</ecNumber>
    </recommendedName>
</protein>
<dbReference type="InterPro" id="IPR000836">
    <property type="entry name" value="PRTase_dom"/>
</dbReference>
<dbReference type="GO" id="GO:0006168">
    <property type="term" value="P:adenine salvage"/>
    <property type="evidence" value="ECO:0007669"/>
    <property type="project" value="TreeGrafter"/>
</dbReference>
<dbReference type="STRING" id="105785.A0A2J7QLF6"/>
<evidence type="ECO:0000256" key="1">
    <source>
        <dbReference type="ARBA" id="ARBA00000868"/>
    </source>
</evidence>
<keyword evidence="11" id="KW-0660">Purine salvage</keyword>
<dbReference type="EMBL" id="NEVH01013245">
    <property type="protein sequence ID" value="PNF29420.1"/>
    <property type="molecule type" value="Genomic_DNA"/>
</dbReference>
<organism evidence="13 14">
    <name type="scientific">Cryptotermes secundus</name>
    <dbReference type="NCBI Taxonomy" id="105785"/>
    <lineage>
        <taxon>Eukaryota</taxon>
        <taxon>Metazoa</taxon>
        <taxon>Ecdysozoa</taxon>
        <taxon>Arthropoda</taxon>
        <taxon>Hexapoda</taxon>
        <taxon>Insecta</taxon>
        <taxon>Pterygota</taxon>
        <taxon>Neoptera</taxon>
        <taxon>Polyneoptera</taxon>
        <taxon>Dictyoptera</taxon>
        <taxon>Blattodea</taxon>
        <taxon>Blattoidea</taxon>
        <taxon>Termitoidae</taxon>
        <taxon>Kalotermitidae</taxon>
        <taxon>Cryptotermitinae</taxon>
        <taxon>Cryptotermes</taxon>
    </lineage>
</organism>
<feature type="domain" description="Phosphoribosyltransferase" evidence="12">
    <location>
        <begin position="87"/>
        <end position="212"/>
    </location>
</feature>
<dbReference type="FunCoup" id="A0A2J7QLF6">
    <property type="interactions" value="622"/>
</dbReference>
<comment type="caution">
    <text evidence="13">The sequence shown here is derived from an EMBL/GenBank/DDBJ whole genome shotgun (WGS) entry which is preliminary data.</text>
</comment>
<dbReference type="Pfam" id="PF00156">
    <property type="entry name" value="Pribosyltran"/>
    <property type="match status" value="1"/>
</dbReference>
<evidence type="ECO:0000313" key="13">
    <source>
        <dbReference type="EMBL" id="PNF29420.1"/>
    </source>
</evidence>
<evidence type="ECO:0000256" key="4">
    <source>
        <dbReference type="ARBA" id="ARBA00004659"/>
    </source>
</evidence>
<dbReference type="SUPFAM" id="SSF53271">
    <property type="entry name" value="PRTase-like"/>
    <property type="match status" value="1"/>
</dbReference>
<dbReference type="GO" id="GO:0006166">
    <property type="term" value="P:purine ribonucleoside salvage"/>
    <property type="evidence" value="ECO:0007669"/>
    <property type="project" value="UniProtKB-KW"/>
</dbReference>
<sequence>MATSKPCVNTDKLKGRENYREWCFDIQNVLVIETVWAAVSGYAAEDTTPASLKKQKDKKARAIILYNFPLVDLCSNYQEQQDLFSVLRNPCAFRALQEVMIEHVSLQLTPKPEAVVALDARGFLIGPLIALHFDIPFIPIRKRGKLPGQVIQVSFALEYGTDIFEIQSVGIKSGQNVLIVDDLLATGGSLNAACQLVQQLHATVLECLVIIELVDLKGRDNVKAPVHSLIQF</sequence>
<dbReference type="InterPro" id="IPR029057">
    <property type="entry name" value="PRTase-like"/>
</dbReference>
<comment type="pathway">
    <text evidence="4">Purine metabolism; AMP biosynthesis via salvage pathway; AMP from adenine: step 1/1.</text>
</comment>
<dbReference type="PANTHER" id="PTHR32315:SF3">
    <property type="entry name" value="ADENINE PHOSPHORIBOSYLTRANSFERASE"/>
    <property type="match status" value="1"/>
</dbReference>
<evidence type="ECO:0000256" key="7">
    <source>
        <dbReference type="ARBA" id="ARBA00011893"/>
    </source>
</evidence>
<reference evidence="13 14" key="1">
    <citation type="submission" date="2017-12" db="EMBL/GenBank/DDBJ databases">
        <title>Hemimetabolous genomes reveal molecular basis of termite eusociality.</title>
        <authorList>
            <person name="Harrison M.C."/>
            <person name="Jongepier E."/>
            <person name="Robertson H.M."/>
            <person name="Arning N."/>
            <person name="Bitard-Feildel T."/>
            <person name="Chao H."/>
            <person name="Childers C.P."/>
            <person name="Dinh H."/>
            <person name="Doddapaneni H."/>
            <person name="Dugan S."/>
            <person name="Gowin J."/>
            <person name="Greiner C."/>
            <person name="Han Y."/>
            <person name="Hu H."/>
            <person name="Hughes D.S.T."/>
            <person name="Huylmans A.-K."/>
            <person name="Kemena C."/>
            <person name="Kremer L.P.M."/>
            <person name="Lee S.L."/>
            <person name="Lopez-Ezquerra A."/>
            <person name="Mallet L."/>
            <person name="Monroy-Kuhn J.M."/>
            <person name="Moser A."/>
            <person name="Murali S.C."/>
            <person name="Muzny D.M."/>
            <person name="Otani S."/>
            <person name="Piulachs M.-D."/>
            <person name="Poelchau M."/>
            <person name="Qu J."/>
            <person name="Schaub F."/>
            <person name="Wada-Katsumata A."/>
            <person name="Worley K.C."/>
            <person name="Xie Q."/>
            <person name="Ylla G."/>
            <person name="Poulsen M."/>
            <person name="Gibbs R.A."/>
            <person name="Schal C."/>
            <person name="Richards S."/>
            <person name="Belles X."/>
            <person name="Korb J."/>
            <person name="Bornberg-Bauer E."/>
        </authorList>
    </citation>
    <scope>NUCLEOTIDE SEQUENCE [LARGE SCALE GENOMIC DNA]</scope>
    <source>
        <tissue evidence="13">Whole body</tissue>
    </source>
</reference>
<dbReference type="AlphaFoldDB" id="A0A2J7QLF6"/>
<evidence type="ECO:0000256" key="8">
    <source>
        <dbReference type="ARBA" id="ARBA00022490"/>
    </source>
</evidence>
<evidence type="ECO:0000256" key="9">
    <source>
        <dbReference type="ARBA" id="ARBA00022676"/>
    </source>
</evidence>
<gene>
    <name evidence="13" type="ORF">B7P43_G06853</name>
</gene>
<dbReference type="FunFam" id="3.40.50.2020:FF:000004">
    <property type="entry name" value="Adenine phosphoribosyltransferase"/>
    <property type="match status" value="1"/>
</dbReference>
<dbReference type="Gene3D" id="3.40.50.2020">
    <property type="match status" value="1"/>
</dbReference>
<dbReference type="GO" id="GO:0002055">
    <property type="term" value="F:adenine binding"/>
    <property type="evidence" value="ECO:0007669"/>
    <property type="project" value="TreeGrafter"/>
</dbReference>
<dbReference type="InterPro" id="IPR050054">
    <property type="entry name" value="UPRTase/APRTase"/>
</dbReference>
<dbReference type="GO" id="GO:0016208">
    <property type="term" value="F:AMP binding"/>
    <property type="evidence" value="ECO:0007669"/>
    <property type="project" value="TreeGrafter"/>
</dbReference>
<dbReference type="PANTHER" id="PTHR32315">
    <property type="entry name" value="ADENINE PHOSPHORIBOSYLTRANSFERASE"/>
    <property type="match status" value="1"/>
</dbReference>
<evidence type="ECO:0000259" key="12">
    <source>
        <dbReference type="Pfam" id="PF00156"/>
    </source>
</evidence>
<keyword evidence="10" id="KW-0808">Transferase</keyword>
<comment type="subunit">
    <text evidence="6">Homodimer.</text>
</comment>
<keyword evidence="8" id="KW-0963">Cytoplasm</keyword>
<dbReference type="EC" id="2.4.2.7" evidence="7"/>
<dbReference type="GO" id="GO:0005737">
    <property type="term" value="C:cytoplasm"/>
    <property type="evidence" value="ECO:0007669"/>
    <property type="project" value="UniProtKB-SubCell"/>
</dbReference>
<proteinExistence type="inferred from homology"/>
<dbReference type="InParanoid" id="A0A2J7QLF6"/>
<keyword evidence="9" id="KW-0328">Glycosyltransferase</keyword>
<dbReference type="NCBIfam" id="NF002636">
    <property type="entry name" value="PRK02304.1-5"/>
    <property type="match status" value="1"/>
</dbReference>